<gene>
    <name evidence="2" type="ORF">GM1_010_00240</name>
</gene>
<feature type="region of interest" description="Disordered" evidence="1">
    <location>
        <begin position="1"/>
        <end position="21"/>
    </location>
</feature>
<comment type="caution">
    <text evidence="2">The sequence shown here is derived from an EMBL/GenBank/DDBJ whole genome shotgun (WGS) entry which is preliminary data.</text>
</comment>
<evidence type="ECO:0000313" key="3">
    <source>
        <dbReference type="Proteomes" id="UP000035009"/>
    </source>
</evidence>
<dbReference type="AlphaFoldDB" id="M3UIW6"/>
<dbReference type="EMBL" id="BAOP01000010">
    <property type="protein sequence ID" value="GAC79435.1"/>
    <property type="molecule type" value="Genomic_DNA"/>
</dbReference>
<evidence type="ECO:0000256" key="1">
    <source>
        <dbReference type="SAM" id="MobiDB-lite"/>
    </source>
</evidence>
<proteinExistence type="predicted"/>
<accession>M3UIW6</accession>
<protein>
    <submittedName>
        <fullName evidence="2">Uncharacterized protein</fullName>
    </submittedName>
</protein>
<evidence type="ECO:0000313" key="2">
    <source>
        <dbReference type="EMBL" id="GAC79435.1"/>
    </source>
</evidence>
<dbReference type="STRING" id="410332.SAMN04488550_2223"/>
<keyword evidence="3" id="KW-1185">Reference proteome</keyword>
<name>M3UIW6_GORML</name>
<reference evidence="2 3" key="1">
    <citation type="submission" date="2013-02" db="EMBL/GenBank/DDBJ databases">
        <title>Whole genome shotgun sequence of Gordonia malaquae NBRC 108250.</title>
        <authorList>
            <person name="Yoshida I."/>
            <person name="Hosoyama A."/>
            <person name="Tsuchikane K."/>
            <person name="Ando Y."/>
            <person name="Baba S."/>
            <person name="Ohji S."/>
            <person name="Hamada M."/>
            <person name="Tamura T."/>
            <person name="Yamazoe A."/>
            <person name="Yamazaki S."/>
            <person name="Fujita N."/>
        </authorList>
    </citation>
    <scope>NUCLEOTIDE SEQUENCE [LARGE SCALE GENOMIC DNA]</scope>
    <source>
        <strain evidence="2 3">NBRC 108250</strain>
    </source>
</reference>
<feature type="compositionally biased region" description="Polar residues" evidence="1">
    <location>
        <begin position="1"/>
        <end position="12"/>
    </location>
</feature>
<dbReference type="Proteomes" id="UP000035009">
    <property type="component" value="Unassembled WGS sequence"/>
</dbReference>
<sequence length="111" mass="11199">METGTVTVSSREAGTDSPLPGAVVQVSDSTGFDFQLTTPATITVASGRVGVTAVSAPAGYRFDGHAYATGLVTAGSNTSFGFVLVPLGTQTVVPTPGPRIPIRSIQTGRTS</sequence>
<organism evidence="2 3">
    <name type="scientific">Gordonia malaquae NBRC 108250</name>
    <dbReference type="NCBI Taxonomy" id="1223542"/>
    <lineage>
        <taxon>Bacteria</taxon>
        <taxon>Bacillati</taxon>
        <taxon>Actinomycetota</taxon>
        <taxon>Actinomycetes</taxon>
        <taxon>Mycobacteriales</taxon>
        <taxon>Gordoniaceae</taxon>
        <taxon>Gordonia</taxon>
    </lineage>
</organism>